<evidence type="ECO:0000313" key="1">
    <source>
        <dbReference type="EMBL" id="GAA1114952.1"/>
    </source>
</evidence>
<dbReference type="RefSeq" id="WP_344627234.1">
    <property type="nucleotide sequence ID" value="NZ_BAAALD010000093.1"/>
</dbReference>
<dbReference type="EMBL" id="BAAALD010000093">
    <property type="protein sequence ID" value="GAA1114952.1"/>
    <property type="molecule type" value="Genomic_DNA"/>
</dbReference>
<gene>
    <name evidence="1" type="ORF">GCM10009663_64420</name>
</gene>
<dbReference type="InterPro" id="IPR027417">
    <property type="entry name" value="P-loop_NTPase"/>
</dbReference>
<dbReference type="Gene3D" id="3.40.50.300">
    <property type="entry name" value="P-loop containing nucleotide triphosphate hydrolases"/>
    <property type="match status" value="1"/>
</dbReference>
<comment type="caution">
    <text evidence="1">The sequence shown here is derived from an EMBL/GenBank/DDBJ whole genome shotgun (WGS) entry which is preliminary data.</text>
</comment>
<evidence type="ECO:0000313" key="2">
    <source>
        <dbReference type="Proteomes" id="UP001499987"/>
    </source>
</evidence>
<organism evidence="1 2">
    <name type="scientific">Kitasatospora arboriphila</name>
    <dbReference type="NCBI Taxonomy" id="258052"/>
    <lineage>
        <taxon>Bacteria</taxon>
        <taxon>Bacillati</taxon>
        <taxon>Actinomycetota</taxon>
        <taxon>Actinomycetes</taxon>
        <taxon>Kitasatosporales</taxon>
        <taxon>Streptomycetaceae</taxon>
        <taxon>Kitasatospora</taxon>
    </lineage>
</organism>
<keyword evidence="2" id="KW-1185">Reference proteome</keyword>
<proteinExistence type="predicted"/>
<evidence type="ECO:0008006" key="3">
    <source>
        <dbReference type="Google" id="ProtNLM"/>
    </source>
</evidence>
<protein>
    <recommendedName>
        <fullName evidence="3">ATP-binding protein</fullName>
    </recommendedName>
</protein>
<sequence>MTTPGTQTREALAALAALHHGLDPTYGDPAYGDPEDPPGPPAAAVTVRLSGADRRRLVDVVVNDCTPQDLERAWSSTGRGPATTGTDLRTTVHRVVEEAERDGRLEEFLGALRDGRFPAVAALAERLLTAVPAAPAGPGDAAAEDPYAADLLGRRLFLGRTLLRTHLKDLVSDSRSRVLLVTGPRSCGKSHTWYFVSHVAQQLRTFRPVLVDLAEWADGLCTPHDLMSSVAAQLELPEPTPAPPARGADQARRLCDWLVARLYDASGRTTHLLVVDSLDHVPLQADTAALIDHLTDAAVRGRHPGLRVLLLGHDRPALGVLDCVLTEPVGTVDRRDLCAFFGRLAADLGTEIAPPLVETVVDRLLAALPDDRAAAIRRLPDAVRDTADAVFDRQVLR</sequence>
<name>A0ABP4EPZ6_9ACTN</name>
<accession>A0ABP4EPZ6</accession>
<dbReference type="SUPFAM" id="SSF52540">
    <property type="entry name" value="P-loop containing nucleoside triphosphate hydrolases"/>
    <property type="match status" value="1"/>
</dbReference>
<dbReference type="Proteomes" id="UP001499987">
    <property type="component" value="Unassembled WGS sequence"/>
</dbReference>
<reference evidence="2" key="1">
    <citation type="journal article" date="2019" name="Int. J. Syst. Evol. Microbiol.">
        <title>The Global Catalogue of Microorganisms (GCM) 10K type strain sequencing project: providing services to taxonomists for standard genome sequencing and annotation.</title>
        <authorList>
            <consortium name="The Broad Institute Genomics Platform"/>
            <consortium name="The Broad Institute Genome Sequencing Center for Infectious Disease"/>
            <person name="Wu L."/>
            <person name="Ma J."/>
        </authorList>
    </citation>
    <scope>NUCLEOTIDE SEQUENCE [LARGE SCALE GENOMIC DNA]</scope>
    <source>
        <strain evidence="2">JCM 13002</strain>
    </source>
</reference>